<dbReference type="EMBL" id="ATBP01001124">
    <property type="protein sequence ID" value="ETR68001.1"/>
    <property type="molecule type" value="Genomic_DNA"/>
</dbReference>
<name>A0A1V1NZK2_9BACT</name>
<organism evidence="1 2">
    <name type="scientific">Candidatus Magnetoglobus multicellularis str. Araruama</name>
    <dbReference type="NCBI Taxonomy" id="890399"/>
    <lineage>
        <taxon>Bacteria</taxon>
        <taxon>Pseudomonadati</taxon>
        <taxon>Thermodesulfobacteriota</taxon>
        <taxon>Desulfobacteria</taxon>
        <taxon>Desulfobacterales</taxon>
        <taxon>Desulfobacteraceae</taxon>
        <taxon>Candidatus Magnetoglobus</taxon>
    </lineage>
</organism>
<evidence type="ECO:0000313" key="1">
    <source>
        <dbReference type="EMBL" id="ETR68001.1"/>
    </source>
</evidence>
<gene>
    <name evidence="1" type="ORF">OMM_10978</name>
</gene>
<sequence length="135" mass="16047">MKNPLRTPSDYETFLYTLSDNFSSIRNSTITFVRKGISLARVAGEIYFDHQIRLAVRERLDYRRLPVLIDWYGYEIWKGDIKLYWYDSQPHPNDFSLQSTHPHHKHIHPNIKHNRIPAPSMNFDKPNIPSLINEI</sequence>
<dbReference type="InterPro" id="IPR045397">
    <property type="entry name" value="TumE-like"/>
</dbReference>
<dbReference type="AlphaFoldDB" id="A0A1V1NZK2"/>
<dbReference type="Proteomes" id="UP000189670">
    <property type="component" value="Unassembled WGS sequence"/>
</dbReference>
<accession>A0A1V1NZK2</accession>
<comment type="caution">
    <text evidence="1">The sequence shown here is derived from an EMBL/GenBank/DDBJ whole genome shotgun (WGS) entry which is preliminary data.</text>
</comment>
<reference evidence="2" key="1">
    <citation type="submission" date="2012-11" db="EMBL/GenBank/DDBJ databases">
        <authorList>
            <person name="Lucero-Rivera Y.E."/>
            <person name="Tovar-Ramirez D."/>
        </authorList>
    </citation>
    <scope>NUCLEOTIDE SEQUENCE [LARGE SCALE GENOMIC DNA]</scope>
    <source>
        <strain evidence="2">Araruama</strain>
    </source>
</reference>
<proteinExistence type="predicted"/>
<protein>
    <submittedName>
        <fullName evidence="1">Uncharacterized protein</fullName>
    </submittedName>
</protein>
<evidence type="ECO:0000313" key="2">
    <source>
        <dbReference type="Proteomes" id="UP000189670"/>
    </source>
</evidence>
<feature type="non-terminal residue" evidence="1">
    <location>
        <position position="135"/>
    </location>
</feature>
<dbReference type="Pfam" id="PF20126">
    <property type="entry name" value="TumE"/>
    <property type="match status" value="1"/>
</dbReference>